<protein>
    <submittedName>
        <fullName evidence="2">Uncharacterized protein</fullName>
    </submittedName>
</protein>
<evidence type="ECO:0000313" key="3">
    <source>
        <dbReference type="Proteomes" id="UP000076858"/>
    </source>
</evidence>
<name>A0A164WAW6_9CRUS</name>
<keyword evidence="3" id="KW-1185">Reference proteome</keyword>
<sequence length="547" mass="60969">MVSVKKSTLMKYAAVAASLLAIGSIVGVIVMGISNMEYQMKTDLKTSTMNGCPTTDQSLPDVATAYNPPLRTSDPDLKLAVETISLTESNIYDSSVKKPDINTRKLEGKIFSLNGFFKNDGDDDSGSIHFSHETIPALDEEMVHLLSAIVSRGSHPEIKANVKTKKSLELEEKMMKLMTSIISRETNTMDRGKMVETLTSIVLEHGIDPDIKGKMTDVLSHIVNKIHKTNPEVELEMVKLISEVITQDTDEVLKLKILNTLLTIASQEIHPETKSRLVTILSAIAREGENLETQLKTATLLSNIVHQYGRDETRANIQRILSLIVPSMEKLESTIEYTEESQLDNKSEIVDVFSKVTQAEKTTEVDFDERVENINLLSNITQKEKATKATSRLVELVSSVPSSQYLPMRAAINQILSKVISAKNNFRKTDQNALEADVEENSGVLNVRLSNVMQESKSPGFDLDEKSEMVYMFTKLTEEIKTPREDLDLKSEMVRSFTDVIGNDKAPGADFDEQSEMMKILLELADDEETAKKITSQITEMLLAIML</sequence>
<dbReference type="EMBL" id="LRGB01001274">
    <property type="protein sequence ID" value="KZS13114.1"/>
    <property type="molecule type" value="Genomic_DNA"/>
</dbReference>
<dbReference type="AlphaFoldDB" id="A0A164WAW6"/>
<reference evidence="2 3" key="1">
    <citation type="submission" date="2016-03" db="EMBL/GenBank/DDBJ databases">
        <title>EvidentialGene: Evidence-directed Construction of Genes on Genomes.</title>
        <authorList>
            <person name="Gilbert D.G."/>
            <person name="Choi J.-H."/>
            <person name="Mockaitis K."/>
            <person name="Colbourne J."/>
            <person name="Pfrender M."/>
        </authorList>
    </citation>
    <scope>NUCLEOTIDE SEQUENCE [LARGE SCALE GENOMIC DNA]</scope>
    <source>
        <strain evidence="2 3">Xinb3</strain>
        <tissue evidence="2">Complete organism</tissue>
    </source>
</reference>
<keyword evidence="1" id="KW-0812">Transmembrane</keyword>
<proteinExistence type="predicted"/>
<organism evidence="2 3">
    <name type="scientific">Daphnia magna</name>
    <dbReference type="NCBI Taxonomy" id="35525"/>
    <lineage>
        <taxon>Eukaryota</taxon>
        <taxon>Metazoa</taxon>
        <taxon>Ecdysozoa</taxon>
        <taxon>Arthropoda</taxon>
        <taxon>Crustacea</taxon>
        <taxon>Branchiopoda</taxon>
        <taxon>Diplostraca</taxon>
        <taxon>Cladocera</taxon>
        <taxon>Anomopoda</taxon>
        <taxon>Daphniidae</taxon>
        <taxon>Daphnia</taxon>
    </lineage>
</organism>
<keyword evidence="1" id="KW-0472">Membrane</keyword>
<dbReference type="InterPro" id="IPR016024">
    <property type="entry name" value="ARM-type_fold"/>
</dbReference>
<feature type="transmembrane region" description="Helical" evidence="1">
    <location>
        <begin position="12"/>
        <end position="33"/>
    </location>
</feature>
<dbReference type="SUPFAM" id="SSF48371">
    <property type="entry name" value="ARM repeat"/>
    <property type="match status" value="1"/>
</dbReference>
<gene>
    <name evidence="2" type="ORF">APZ42_021863</name>
</gene>
<evidence type="ECO:0000256" key="1">
    <source>
        <dbReference type="SAM" id="Phobius"/>
    </source>
</evidence>
<comment type="caution">
    <text evidence="2">The sequence shown here is derived from an EMBL/GenBank/DDBJ whole genome shotgun (WGS) entry which is preliminary data.</text>
</comment>
<dbReference type="Proteomes" id="UP000076858">
    <property type="component" value="Unassembled WGS sequence"/>
</dbReference>
<evidence type="ECO:0000313" key="2">
    <source>
        <dbReference type="EMBL" id="KZS13114.1"/>
    </source>
</evidence>
<dbReference type="OrthoDB" id="10503003at2759"/>
<keyword evidence="1" id="KW-1133">Transmembrane helix</keyword>
<accession>A0A164WAW6</accession>